<dbReference type="OMA" id="ENDAAWR"/>
<reference evidence="3" key="4">
    <citation type="submission" date="2025-09" db="UniProtKB">
        <authorList>
            <consortium name="Ensembl"/>
        </authorList>
    </citation>
    <scope>IDENTIFICATION</scope>
</reference>
<proteinExistence type="predicted"/>
<dbReference type="GeneID" id="100175912"/>
<dbReference type="OrthoDB" id="10006218at2759"/>
<evidence type="ECO:0000313" key="3">
    <source>
        <dbReference type="Ensembl" id="ENSCINP00000035688.1"/>
    </source>
</evidence>
<evidence type="ECO:0000313" key="4">
    <source>
        <dbReference type="Proteomes" id="UP000008144"/>
    </source>
</evidence>
<dbReference type="Ensembl" id="ENSCINT00000035722.1">
    <property type="protein sequence ID" value="ENSCINP00000035688.1"/>
    <property type="gene ID" value="ENSCING00000024855.1"/>
</dbReference>
<evidence type="ECO:0000259" key="2">
    <source>
        <dbReference type="Pfam" id="PF13383"/>
    </source>
</evidence>
<reference evidence="3" key="2">
    <citation type="journal article" date="2008" name="Genome Biol.">
        <title>Improved genome assembly and evidence-based global gene model set for the chordate Ciona intestinalis: new insight into intron and operon populations.</title>
        <authorList>
            <person name="Satou Y."/>
            <person name="Mineta K."/>
            <person name="Ogasawara M."/>
            <person name="Sasakura Y."/>
            <person name="Shoguchi E."/>
            <person name="Ueno K."/>
            <person name="Yamada L."/>
            <person name="Matsumoto J."/>
            <person name="Wasserscheid J."/>
            <person name="Dewar K."/>
            <person name="Wiley G.B."/>
            <person name="Macmil S.L."/>
            <person name="Roe B.A."/>
            <person name="Zeller R.W."/>
            <person name="Hastings K.E."/>
            <person name="Lemaire P."/>
            <person name="Lindquist E."/>
            <person name="Endo T."/>
            <person name="Hotta K."/>
            <person name="Inaba K."/>
        </authorList>
    </citation>
    <scope>NUCLEOTIDE SEQUENCE [LARGE SCALE GENOMIC DNA]</scope>
    <source>
        <strain evidence="3">wild type</strain>
    </source>
</reference>
<feature type="transmembrane region" description="Helical" evidence="1">
    <location>
        <begin position="6"/>
        <end position="27"/>
    </location>
</feature>
<dbReference type="AlphaFoldDB" id="H2Y1A4"/>
<dbReference type="GeneTree" id="ENSGT00940000165123"/>
<dbReference type="HOGENOM" id="CLU_072082_0_0_1"/>
<protein>
    <submittedName>
        <fullName evidence="3">Methyltransferase-like protein 24</fullName>
    </submittedName>
</protein>
<organism evidence="3 4">
    <name type="scientific">Ciona intestinalis</name>
    <name type="common">Transparent sea squirt</name>
    <name type="synonym">Ascidia intestinalis</name>
    <dbReference type="NCBI Taxonomy" id="7719"/>
    <lineage>
        <taxon>Eukaryota</taxon>
        <taxon>Metazoa</taxon>
        <taxon>Chordata</taxon>
        <taxon>Tunicata</taxon>
        <taxon>Ascidiacea</taxon>
        <taxon>Phlebobranchia</taxon>
        <taxon>Cionidae</taxon>
        <taxon>Ciona</taxon>
    </lineage>
</organism>
<dbReference type="Proteomes" id="UP000008144">
    <property type="component" value="Chromosome 11"/>
</dbReference>
<dbReference type="Pfam" id="PF13383">
    <property type="entry name" value="Methyltransf_22"/>
    <property type="match status" value="1"/>
</dbReference>
<accession>H2Y1A4</accession>
<dbReference type="KEGG" id="cin:100175912"/>
<dbReference type="InterPro" id="IPR026913">
    <property type="entry name" value="METTL24"/>
</dbReference>
<name>H2Y1A4_CIOIN</name>
<dbReference type="InParanoid" id="H2Y1A4"/>
<keyword evidence="1" id="KW-1133">Transmembrane helix</keyword>
<dbReference type="PANTHER" id="PTHR32026:SF10">
    <property type="entry name" value="METHYLTRANSFERASE-LIKE PROTEIN 24-RELATED"/>
    <property type="match status" value="1"/>
</dbReference>
<keyword evidence="4" id="KW-1185">Reference proteome</keyword>
<gene>
    <name evidence="3" type="primary">LOC100175912</name>
</gene>
<sequence length="339" mass="39521">MRNNQLVWLGCCTVVLLVLIKMFLFPLTGMMTMEQWKEKRQEGVAEYIEEQRKQKAENDAAWRAPDVQLPSRYENNLSPEAELDRIWKYVNERQYNCNESEYLGGRPLDRDGAYDLCIEDKFWPVRKNPDQKCLMYSFGVGNDWSFDDEIAKRGCEVHAFDPSMDRLDDSPLGDHGVRFHKIGISGTDIDKDANGWKMRTFSTLLKELGHNGRWMDYLKVDTDAPGGGGFEDMIMQELLDTGLYSCVRQYSMEIHLMGPLTQKRWLDRSRNIYNQMTQLNDHGWRLYNKTDNVRAAKIVLKRPDFSQDEMRPRALNGAEEILWETSFVNFDVKGPCLVK</sequence>
<accession>A0A1W2W974</accession>
<reference evidence="3" key="3">
    <citation type="submission" date="2025-08" db="UniProtKB">
        <authorList>
            <consortium name="Ensembl"/>
        </authorList>
    </citation>
    <scope>IDENTIFICATION</scope>
</reference>
<reference evidence="4" key="1">
    <citation type="journal article" date="2002" name="Science">
        <title>The draft genome of Ciona intestinalis: insights into chordate and vertebrate origins.</title>
        <authorList>
            <person name="Dehal P."/>
            <person name="Satou Y."/>
            <person name="Campbell R.K."/>
            <person name="Chapman J."/>
            <person name="Degnan B."/>
            <person name="De Tomaso A."/>
            <person name="Davidson B."/>
            <person name="Di Gregorio A."/>
            <person name="Gelpke M."/>
            <person name="Goodstein D.M."/>
            <person name="Harafuji N."/>
            <person name="Hastings K.E."/>
            <person name="Ho I."/>
            <person name="Hotta K."/>
            <person name="Huang W."/>
            <person name="Kawashima T."/>
            <person name="Lemaire P."/>
            <person name="Martinez D."/>
            <person name="Meinertzhagen I.A."/>
            <person name="Necula S."/>
            <person name="Nonaka M."/>
            <person name="Putnam N."/>
            <person name="Rash S."/>
            <person name="Saiga H."/>
            <person name="Satake M."/>
            <person name="Terry A."/>
            <person name="Yamada L."/>
            <person name="Wang H.G."/>
            <person name="Awazu S."/>
            <person name="Azumi K."/>
            <person name="Boore J."/>
            <person name="Branno M."/>
            <person name="Chin-Bow S."/>
            <person name="DeSantis R."/>
            <person name="Doyle S."/>
            <person name="Francino P."/>
            <person name="Keys D.N."/>
            <person name="Haga S."/>
            <person name="Hayashi H."/>
            <person name="Hino K."/>
            <person name="Imai K.S."/>
            <person name="Inaba K."/>
            <person name="Kano S."/>
            <person name="Kobayashi K."/>
            <person name="Kobayashi M."/>
            <person name="Lee B.I."/>
            <person name="Makabe K.W."/>
            <person name="Manohar C."/>
            <person name="Matassi G."/>
            <person name="Medina M."/>
            <person name="Mochizuki Y."/>
            <person name="Mount S."/>
            <person name="Morishita T."/>
            <person name="Miura S."/>
            <person name="Nakayama A."/>
            <person name="Nishizaka S."/>
            <person name="Nomoto H."/>
            <person name="Ohta F."/>
            <person name="Oishi K."/>
            <person name="Rigoutsos I."/>
            <person name="Sano M."/>
            <person name="Sasaki A."/>
            <person name="Sasakura Y."/>
            <person name="Shoguchi E."/>
            <person name="Shin-i T."/>
            <person name="Spagnuolo A."/>
            <person name="Stainier D."/>
            <person name="Suzuki M.M."/>
            <person name="Tassy O."/>
            <person name="Takatori N."/>
            <person name="Tokuoka M."/>
            <person name="Yagi K."/>
            <person name="Yoshizaki F."/>
            <person name="Wada S."/>
            <person name="Zhang C."/>
            <person name="Hyatt P.D."/>
            <person name="Larimer F."/>
            <person name="Detter C."/>
            <person name="Doggett N."/>
            <person name="Glavina T."/>
            <person name="Hawkins T."/>
            <person name="Richardson P."/>
            <person name="Lucas S."/>
            <person name="Kohara Y."/>
            <person name="Levine M."/>
            <person name="Satoh N."/>
            <person name="Rokhsar D.S."/>
        </authorList>
    </citation>
    <scope>NUCLEOTIDE SEQUENCE [LARGE SCALE GENOMIC DNA]</scope>
</reference>
<dbReference type="EMBL" id="EAAA01000833">
    <property type="status" value="NOT_ANNOTATED_CDS"/>
    <property type="molecule type" value="Genomic_DNA"/>
</dbReference>
<feature type="domain" description="Methyltransferase" evidence="2">
    <location>
        <begin position="72"/>
        <end position="294"/>
    </location>
</feature>
<keyword evidence="1" id="KW-0472">Membrane</keyword>
<dbReference type="InterPro" id="IPR025714">
    <property type="entry name" value="Methyltranfer_dom"/>
</dbReference>
<keyword evidence="1" id="KW-0812">Transmembrane</keyword>
<dbReference type="RefSeq" id="XP_002127170.1">
    <property type="nucleotide sequence ID" value="XM_002127134.4"/>
</dbReference>
<dbReference type="PANTHER" id="PTHR32026">
    <property type="entry name" value="METHYLTRANSFERASE-LIKE PROTEIN 24"/>
    <property type="match status" value="1"/>
</dbReference>
<evidence type="ECO:0000256" key="1">
    <source>
        <dbReference type="SAM" id="Phobius"/>
    </source>
</evidence>